<keyword evidence="1" id="KW-1185">Reference proteome</keyword>
<organism evidence="1 2">
    <name type="scientific">Nicotiana tabacum</name>
    <name type="common">Common tobacco</name>
    <dbReference type="NCBI Taxonomy" id="4097"/>
    <lineage>
        <taxon>Eukaryota</taxon>
        <taxon>Viridiplantae</taxon>
        <taxon>Streptophyta</taxon>
        <taxon>Embryophyta</taxon>
        <taxon>Tracheophyta</taxon>
        <taxon>Spermatophyta</taxon>
        <taxon>Magnoliopsida</taxon>
        <taxon>eudicotyledons</taxon>
        <taxon>Gunneridae</taxon>
        <taxon>Pentapetalae</taxon>
        <taxon>asterids</taxon>
        <taxon>lamiids</taxon>
        <taxon>Solanales</taxon>
        <taxon>Solanaceae</taxon>
        <taxon>Nicotianoideae</taxon>
        <taxon>Nicotianeae</taxon>
        <taxon>Nicotiana</taxon>
    </lineage>
</organism>
<sequence length="267" mass="29534">MASSSSKTLMDLFKQPAAKRLKRVSSPSSADNSFSSSLSGEDGGNKDPKNTMLTSEQKSRMEFNKSLAKAKMNLKLCSDKISKLNANGDGVGYVKLEELLVEETWLEALPGEFQKPYAKHLCRFVEKEISGGVPIYPPQHLIFNALNTTSFDRVKAVIIGQDPYHGPGQAMGLSFSVPRGVKVPSSLVNIYKELKQDLGCSIPLHGNLEQWALQFVRSKATSCYQYVKRRFLGEPRGEANQKYPEVIVGGESLKRRTLCNSGRTPSR</sequence>
<accession>A0AC58SW45</accession>
<evidence type="ECO:0000313" key="1">
    <source>
        <dbReference type="Proteomes" id="UP000790787"/>
    </source>
</evidence>
<reference evidence="2" key="2">
    <citation type="submission" date="2025-08" db="UniProtKB">
        <authorList>
            <consortium name="RefSeq"/>
        </authorList>
    </citation>
    <scope>IDENTIFICATION</scope>
    <source>
        <tissue evidence="2">Leaf</tissue>
    </source>
</reference>
<gene>
    <name evidence="2" type="primary">LOC107779662</name>
</gene>
<evidence type="ECO:0000313" key="2">
    <source>
        <dbReference type="RefSeq" id="XP_075089195.1"/>
    </source>
</evidence>
<name>A0AC58SW45_TOBAC</name>
<dbReference type="RefSeq" id="XP_075089195.1">
    <property type="nucleotide sequence ID" value="XM_075233094.1"/>
</dbReference>
<protein>
    <submittedName>
        <fullName evidence="2">Uracil-DNA glycosylase, mitochondrial-like isoform X4</fullName>
    </submittedName>
</protein>
<proteinExistence type="predicted"/>
<dbReference type="Proteomes" id="UP000790787">
    <property type="component" value="Chromosome 16"/>
</dbReference>
<reference evidence="1" key="1">
    <citation type="journal article" date="2014" name="Nat. Commun.">
        <title>The tobacco genome sequence and its comparison with those of tomato and potato.</title>
        <authorList>
            <person name="Sierro N."/>
            <person name="Battey J.N."/>
            <person name="Ouadi S."/>
            <person name="Bakaher N."/>
            <person name="Bovet L."/>
            <person name="Willig A."/>
            <person name="Goepfert S."/>
            <person name="Peitsch M.C."/>
            <person name="Ivanov N.V."/>
        </authorList>
    </citation>
    <scope>NUCLEOTIDE SEQUENCE [LARGE SCALE GENOMIC DNA]</scope>
</reference>